<keyword evidence="2" id="KW-1185">Reference proteome</keyword>
<dbReference type="Proteomes" id="UP000000268">
    <property type="component" value="Plasmid pREB5"/>
</dbReference>
<dbReference type="EMBL" id="CP000842">
    <property type="protein sequence ID" value="ABW32801.1"/>
    <property type="molecule type" value="Genomic_DNA"/>
</dbReference>
<name>A8ZP65_ACAM1</name>
<geneLocation type="plasmid" evidence="1 2">
    <name>pREB5</name>
</geneLocation>
<evidence type="ECO:0000313" key="2">
    <source>
        <dbReference type="Proteomes" id="UP000000268"/>
    </source>
</evidence>
<accession>A8ZP65</accession>
<sequence>MKPTPRNKLVPIVQFTTQVELDCQQVAALNRLVLGSTDLSDDQALNLWQALNPWVMEFQHSTPRDVFASLRFIALAKPATEPEPLYPTDLLNSVGSNIETDSPSCLCA</sequence>
<dbReference type="RefSeq" id="WP_012168049.1">
    <property type="nucleotide sequence ID" value="NC_009930.1"/>
</dbReference>
<dbReference type="AlphaFoldDB" id="A8ZP65"/>
<organism evidence="1 2">
    <name type="scientific">Acaryochloris marina (strain MBIC 11017)</name>
    <dbReference type="NCBI Taxonomy" id="329726"/>
    <lineage>
        <taxon>Bacteria</taxon>
        <taxon>Bacillati</taxon>
        <taxon>Cyanobacteriota</taxon>
        <taxon>Cyanophyceae</taxon>
        <taxon>Acaryochloridales</taxon>
        <taxon>Acaryochloridaceae</taxon>
        <taxon>Acaryochloris</taxon>
    </lineage>
</organism>
<protein>
    <submittedName>
        <fullName evidence="1">Uncharacterized protein</fullName>
    </submittedName>
</protein>
<evidence type="ECO:0000313" key="1">
    <source>
        <dbReference type="EMBL" id="ABW32801.1"/>
    </source>
</evidence>
<keyword evidence="1" id="KW-0614">Plasmid</keyword>
<gene>
    <name evidence="1" type="ordered locus">AM1_E0031</name>
</gene>
<dbReference type="HOGENOM" id="CLU_2165411_0_0_3"/>
<dbReference type="KEGG" id="amr:AM1_E0031"/>
<reference evidence="1 2" key="1">
    <citation type="journal article" date="2008" name="Proc. Natl. Acad. Sci. U.S.A.">
        <title>Niche adaptation and genome expansion in the chlorophyll d-producing cyanobacterium Acaryochloris marina.</title>
        <authorList>
            <person name="Swingley W.D."/>
            <person name="Chen M."/>
            <person name="Cheung P.C."/>
            <person name="Conrad A.L."/>
            <person name="Dejesa L.C."/>
            <person name="Hao J."/>
            <person name="Honchak B.M."/>
            <person name="Karbach L.E."/>
            <person name="Kurdoglu A."/>
            <person name="Lahiri S."/>
            <person name="Mastrian S.D."/>
            <person name="Miyashita H."/>
            <person name="Page L."/>
            <person name="Ramakrishna P."/>
            <person name="Satoh S."/>
            <person name="Sattley W.M."/>
            <person name="Shimada Y."/>
            <person name="Taylor H.L."/>
            <person name="Tomo T."/>
            <person name="Tsuchiya T."/>
            <person name="Wang Z.T."/>
            <person name="Raymond J."/>
            <person name="Mimuro M."/>
            <person name="Blankenship R.E."/>
            <person name="Touchman J.W."/>
        </authorList>
    </citation>
    <scope>NUCLEOTIDE SEQUENCE [LARGE SCALE GENOMIC DNA]</scope>
    <source>
        <strain evidence="2">MBIC 11017</strain>
        <plasmid evidence="2">Plasmid pREB5</plasmid>
    </source>
</reference>
<proteinExistence type="predicted"/>